<dbReference type="Gene3D" id="3.30.450.40">
    <property type="match status" value="1"/>
</dbReference>
<dbReference type="PROSITE" id="PS50887">
    <property type="entry name" value="GGDEF"/>
    <property type="match status" value="1"/>
</dbReference>
<dbReference type="GO" id="GO:0005886">
    <property type="term" value="C:plasma membrane"/>
    <property type="evidence" value="ECO:0007669"/>
    <property type="project" value="TreeGrafter"/>
</dbReference>
<dbReference type="InterPro" id="IPR029016">
    <property type="entry name" value="GAF-like_dom_sf"/>
</dbReference>
<dbReference type="GO" id="GO:0052621">
    <property type="term" value="F:diguanylate cyclase activity"/>
    <property type="evidence" value="ECO:0007669"/>
    <property type="project" value="TreeGrafter"/>
</dbReference>
<dbReference type="STRING" id="1121316.SAMN02745207_03525"/>
<keyword evidence="3" id="KW-1185">Reference proteome</keyword>
<evidence type="ECO:0000259" key="1">
    <source>
        <dbReference type="PROSITE" id="PS50887"/>
    </source>
</evidence>
<dbReference type="InterPro" id="IPR043128">
    <property type="entry name" value="Rev_trsase/Diguanyl_cyclase"/>
</dbReference>
<dbReference type="Gene3D" id="3.30.70.270">
    <property type="match status" value="1"/>
</dbReference>
<name>A0A1M5XBW4_9CLOT</name>
<dbReference type="AlphaFoldDB" id="A0A1M5XBW4"/>
<gene>
    <name evidence="2" type="ORF">SAMN02745207_03525</name>
</gene>
<dbReference type="OrthoDB" id="9805474at2"/>
<protein>
    <submittedName>
        <fullName evidence="2">Diguanylate cyclase (GGDEF) domain-containing protein</fullName>
    </submittedName>
</protein>
<dbReference type="NCBIfam" id="TIGR00254">
    <property type="entry name" value="GGDEF"/>
    <property type="match status" value="1"/>
</dbReference>
<organism evidence="2 3">
    <name type="scientific">Clostridium grantii DSM 8605</name>
    <dbReference type="NCBI Taxonomy" id="1121316"/>
    <lineage>
        <taxon>Bacteria</taxon>
        <taxon>Bacillati</taxon>
        <taxon>Bacillota</taxon>
        <taxon>Clostridia</taxon>
        <taxon>Eubacteriales</taxon>
        <taxon>Clostridiaceae</taxon>
        <taxon>Clostridium</taxon>
    </lineage>
</organism>
<dbReference type="Proteomes" id="UP000184447">
    <property type="component" value="Unassembled WGS sequence"/>
</dbReference>
<reference evidence="2 3" key="1">
    <citation type="submission" date="2016-11" db="EMBL/GenBank/DDBJ databases">
        <authorList>
            <person name="Jaros S."/>
            <person name="Januszkiewicz K."/>
            <person name="Wedrychowicz H."/>
        </authorList>
    </citation>
    <scope>NUCLEOTIDE SEQUENCE [LARGE SCALE GENOMIC DNA]</scope>
    <source>
        <strain evidence="2 3">DSM 8605</strain>
    </source>
</reference>
<dbReference type="SUPFAM" id="SSF55073">
    <property type="entry name" value="Nucleotide cyclase"/>
    <property type="match status" value="1"/>
</dbReference>
<dbReference type="CDD" id="cd01949">
    <property type="entry name" value="GGDEF"/>
    <property type="match status" value="1"/>
</dbReference>
<dbReference type="GO" id="GO:0043709">
    <property type="term" value="P:cell adhesion involved in single-species biofilm formation"/>
    <property type="evidence" value="ECO:0007669"/>
    <property type="project" value="TreeGrafter"/>
</dbReference>
<accession>A0A1M5XBW4</accession>
<dbReference type="InterPro" id="IPR000160">
    <property type="entry name" value="GGDEF_dom"/>
</dbReference>
<dbReference type="GO" id="GO:1902201">
    <property type="term" value="P:negative regulation of bacterial-type flagellum-dependent cell motility"/>
    <property type="evidence" value="ECO:0007669"/>
    <property type="project" value="TreeGrafter"/>
</dbReference>
<dbReference type="RefSeq" id="WP_073340079.1">
    <property type="nucleotide sequence ID" value="NZ_FQXM01000026.1"/>
</dbReference>
<evidence type="ECO:0000313" key="3">
    <source>
        <dbReference type="Proteomes" id="UP000184447"/>
    </source>
</evidence>
<dbReference type="PANTHER" id="PTHR45138:SF9">
    <property type="entry name" value="DIGUANYLATE CYCLASE DGCM-RELATED"/>
    <property type="match status" value="1"/>
</dbReference>
<dbReference type="EMBL" id="FQXM01000026">
    <property type="protein sequence ID" value="SHH97058.1"/>
    <property type="molecule type" value="Genomic_DNA"/>
</dbReference>
<dbReference type="SUPFAM" id="SSF55781">
    <property type="entry name" value="GAF domain-like"/>
    <property type="match status" value="1"/>
</dbReference>
<proteinExistence type="predicted"/>
<dbReference type="PANTHER" id="PTHR45138">
    <property type="entry name" value="REGULATORY COMPONENTS OF SENSORY TRANSDUCTION SYSTEM"/>
    <property type="match status" value="1"/>
</dbReference>
<evidence type="ECO:0000313" key="2">
    <source>
        <dbReference type="EMBL" id="SHH97058.1"/>
    </source>
</evidence>
<dbReference type="SMART" id="SM00267">
    <property type="entry name" value="GGDEF"/>
    <property type="match status" value="1"/>
</dbReference>
<sequence length="356" mass="40819">MKESIILDKKASDEADIIDNAANESDLYLKSLEERVTILTTLKEVNFYMGNSLELIDVIKNIIDVVLGVLGVTSCSICLKKESKWSINEKNMLVNTNVIDDKYVNEIYEIIEKQGGELLIKDLAHEPKFNQTKGSFIAIEINRKDIKYGYIALYYDNPETISESKIELFRLIVAQFGLYIENAYLYESVTLASITDNLTGMYNRTHLNRTLTNKCFTNIEKVGIIMADIDDFKKINDNYGHLFGDVVLKYTGELFKEVAKEYNGTAFRYGGEEMLIVFENIDKEKLCSAANEINEKFRENTYFKKDKKLNFTISVGVSKDILYFKDLDIFKLINLADEALYEAKKSGKNCYKVKTI</sequence>
<dbReference type="InterPro" id="IPR050469">
    <property type="entry name" value="Diguanylate_Cyclase"/>
</dbReference>
<dbReference type="InterPro" id="IPR029787">
    <property type="entry name" value="Nucleotide_cyclase"/>
</dbReference>
<feature type="domain" description="GGDEF" evidence="1">
    <location>
        <begin position="220"/>
        <end position="356"/>
    </location>
</feature>
<dbReference type="Pfam" id="PF00990">
    <property type="entry name" value="GGDEF"/>
    <property type="match status" value="1"/>
</dbReference>